<dbReference type="NCBIfam" id="TIGR01560">
    <property type="entry name" value="put_DNA_pack"/>
    <property type="match status" value="1"/>
</dbReference>
<proteinExistence type="predicted"/>
<gene>
    <name evidence="1" type="ORF">GCM10011491_01470</name>
</gene>
<reference evidence="1" key="2">
    <citation type="submission" date="2020-09" db="EMBL/GenBank/DDBJ databases">
        <authorList>
            <person name="Sun Q."/>
            <person name="Zhou Y."/>
        </authorList>
    </citation>
    <scope>NUCLEOTIDE SEQUENCE</scope>
    <source>
        <strain evidence="1">CGMCC 1.15082</strain>
    </source>
</reference>
<dbReference type="RefSeq" id="WP_188820474.1">
    <property type="nucleotide sequence ID" value="NZ_BMHH01000001.1"/>
</dbReference>
<dbReference type="Proteomes" id="UP000646478">
    <property type="component" value="Unassembled WGS sequence"/>
</dbReference>
<dbReference type="InterPro" id="IPR021146">
    <property type="entry name" value="Phage_gp6-like_head-tail"/>
</dbReference>
<evidence type="ECO:0008006" key="3">
    <source>
        <dbReference type="Google" id="ProtNLM"/>
    </source>
</evidence>
<evidence type="ECO:0000313" key="1">
    <source>
        <dbReference type="EMBL" id="GGA77998.1"/>
    </source>
</evidence>
<dbReference type="CDD" id="cd08054">
    <property type="entry name" value="gp6"/>
    <property type="match status" value="1"/>
</dbReference>
<protein>
    <recommendedName>
        <fullName evidence="3">Phage gp6-like head-tail connector protein</fullName>
    </recommendedName>
</protein>
<keyword evidence="2" id="KW-1185">Reference proteome</keyword>
<dbReference type="EMBL" id="BMHH01000001">
    <property type="protein sequence ID" value="GGA77998.1"/>
    <property type="molecule type" value="Genomic_DNA"/>
</dbReference>
<dbReference type="Pfam" id="PF05135">
    <property type="entry name" value="Phage_connect_1"/>
    <property type="match status" value="1"/>
</dbReference>
<dbReference type="AlphaFoldDB" id="A0A916S1Z9"/>
<name>A0A916S1Z9_9HYPH</name>
<sequence>MPAVSLELAKQHMKIDGNAEDDLVSLYIDGAETWVSNYIGKSISNLDPLPADMKIAILRLVSFYYEFRNLATFGVSAQLAPVGVTSILDSYRERWFGDGE</sequence>
<evidence type="ECO:0000313" key="2">
    <source>
        <dbReference type="Proteomes" id="UP000646478"/>
    </source>
</evidence>
<accession>A0A916S1Z9</accession>
<dbReference type="InterPro" id="IPR006450">
    <property type="entry name" value="Phage_HK97_gp6-like"/>
</dbReference>
<organism evidence="1 2">
    <name type="scientific">Brucella endophytica</name>
    <dbReference type="NCBI Taxonomy" id="1963359"/>
    <lineage>
        <taxon>Bacteria</taxon>
        <taxon>Pseudomonadati</taxon>
        <taxon>Pseudomonadota</taxon>
        <taxon>Alphaproteobacteria</taxon>
        <taxon>Hyphomicrobiales</taxon>
        <taxon>Brucellaceae</taxon>
        <taxon>Brucella/Ochrobactrum group</taxon>
        <taxon>Brucella</taxon>
    </lineage>
</organism>
<reference evidence="1" key="1">
    <citation type="journal article" date="2014" name="Int. J. Syst. Evol. Microbiol.">
        <title>Complete genome sequence of Corynebacterium casei LMG S-19264T (=DSM 44701T), isolated from a smear-ripened cheese.</title>
        <authorList>
            <consortium name="US DOE Joint Genome Institute (JGI-PGF)"/>
            <person name="Walter F."/>
            <person name="Albersmeier A."/>
            <person name="Kalinowski J."/>
            <person name="Ruckert C."/>
        </authorList>
    </citation>
    <scope>NUCLEOTIDE SEQUENCE</scope>
    <source>
        <strain evidence="1">CGMCC 1.15082</strain>
    </source>
</reference>
<dbReference type="Gene3D" id="1.10.3230.30">
    <property type="entry name" value="Phage gp6-like head-tail connector protein"/>
    <property type="match status" value="1"/>
</dbReference>
<comment type="caution">
    <text evidence="1">The sequence shown here is derived from an EMBL/GenBank/DDBJ whole genome shotgun (WGS) entry which is preliminary data.</text>
</comment>